<evidence type="ECO:0000256" key="5">
    <source>
        <dbReference type="ARBA" id="ARBA00022679"/>
    </source>
</evidence>
<dbReference type="SMART" id="SM00387">
    <property type="entry name" value="HATPase_c"/>
    <property type="match status" value="1"/>
</dbReference>
<dbReference type="SMART" id="SM00388">
    <property type="entry name" value="HisKA"/>
    <property type="match status" value="1"/>
</dbReference>
<dbReference type="Gene3D" id="1.10.287.130">
    <property type="match status" value="1"/>
</dbReference>
<keyword evidence="10" id="KW-1133">Transmembrane helix</keyword>
<dbReference type="GO" id="GO:0016036">
    <property type="term" value="P:cellular response to phosphate starvation"/>
    <property type="evidence" value="ECO:0007669"/>
    <property type="project" value="TreeGrafter"/>
</dbReference>
<keyword evidence="5" id="KW-0808">Transferase</keyword>
<keyword evidence="13" id="KW-1185">Reference proteome</keyword>
<proteinExistence type="predicted"/>
<dbReference type="InterPro" id="IPR036097">
    <property type="entry name" value="HisK_dim/P_sf"/>
</dbReference>
<dbReference type="Pfam" id="PF02518">
    <property type="entry name" value="HATPase_c"/>
    <property type="match status" value="1"/>
</dbReference>
<feature type="domain" description="Histidine kinase" evidence="11">
    <location>
        <begin position="220"/>
        <end position="436"/>
    </location>
</feature>
<comment type="caution">
    <text evidence="12">The sequence shown here is derived from an EMBL/GenBank/DDBJ whole genome shotgun (WGS) entry which is preliminary data.</text>
</comment>
<dbReference type="Gene3D" id="3.30.565.10">
    <property type="entry name" value="Histidine kinase-like ATPase, C-terminal domain"/>
    <property type="match status" value="1"/>
</dbReference>
<evidence type="ECO:0000313" key="13">
    <source>
        <dbReference type="Proteomes" id="UP000806542"/>
    </source>
</evidence>
<evidence type="ECO:0000256" key="6">
    <source>
        <dbReference type="ARBA" id="ARBA00022777"/>
    </source>
</evidence>
<dbReference type="Proteomes" id="UP000806542">
    <property type="component" value="Unassembled WGS sequence"/>
</dbReference>
<dbReference type="FunFam" id="1.10.287.130:FF:000001">
    <property type="entry name" value="Two-component sensor histidine kinase"/>
    <property type="match status" value="1"/>
</dbReference>
<keyword evidence="6" id="KW-0418">Kinase</keyword>
<keyword evidence="10" id="KW-0812">Transmembrane</keyword>
<evidence type="ECO:0000256" key="8">
    <source>
        <dbReference type="ARBA" id="ARBA00023136"/>
    </source>
</evidence>
<protein>
    <recommendedName>
        <fullName evidence="3">histidine kinase</fullName>
        <ecNumber evidence="3">2.7.13.3</ecNumber>
    </recommendedName>
</protein>
<name>A0A9D5M115_9FIRM</name>
<keyword evidence="4" id="KW-0597">Phosphoprotein</keyword>
<dbReference type="Pfam" id="PF00512">
    <property type="entry name" value="HisKA"/>
    <property type="match status" value="1"/>
</dbReference>
<feature type="region of interest" description="Disordered" evidence="9">
    <location>
        <begin position="55"/>
        <end position="94"/>
    </location>
</feature>
<dbReference type="GO" id="GO:0004721">
    <property type="term" value="F:phosphoprotein phosphatase activity"/>
    <property type="evidence" value="ECO:0007669"/>
    <property type="project" value="TreeGrafter"/>
</dbReference>
<dbReference type="PANTHER" id="PTHR45453">
    <property type="entry name" value="PHOSPHATE REGULON SENSOR PROTEIN PHOR"/>
    <property type="match status" value="1"/>
</dbReference>
<dbReference type="InterPro" id="IPR003661">
    <property type="entry name" value="HisK_dim/P_dom"/>
</dbReference>
<evidence type="ECO:0000256" key="3">
    <source>
        <dbReference type="ARBA" id="ARBA00012438"/>
    </source>
</evidence>
<dbReference type="AlphaFoldDB" id="A0A9D5M115"/>
<dbReference type="PANTHER" id="PTHR45453:SF1">
    <property type="entry name" value="PHOSPHATE REGULON SENSOR PROTEIN PHOR"/>
    <property type="match status" value="1"/>
</dbReference>
<dbReference type="SUPFAM" id="SSF47384">
    <property type="entry name" value="Homodimeric domain of signal transducing histidine kinase"/>
    <property type="match status" value="1"/>
</dbReference>
<dbReference type="InterPro" id="IPR004358">
    <property type="entry name" value="Sig_transdc_His_kin-like_C"/>
</dbReference>
<dbReference type="EC" id="2.7.13.3" evidence="3"/>
<evidence type="ECO:0000256" key="7">
    <source>
        <dbReference type="ARBA" id="ARBA00023012"/>
    </source>
</evidence>
<keyword evidence="7" id="KW-0902">Two-component regulatory system</keyword>
<dbReference type="CDD" id="cd00082">
    <property type="entry name" value="HisKA"/>
    <property type="match status" value="1"/>
</dbReference>
<comment type="subcellular location">
    <subcellularLocation>
        <location evidence="2">Membrane</location>
    </subcellularLocation>
</comment>
<dbReference type="EMBL" id="JADCKB010000004">
    <property type="protein sequence ID" value="MBE5039473.1"/>
    <property type="molecule type" value="Genomic_DNA"/>
</dbReference>
<dbReference type="PROSITE" id="PS50109">
    <property type="entry name" value="HIS_KIN"/>
    <property type="match status" value="1"/>
</dbReference>
<gene>
    <name evidence="12" type="ORF">INF28_03220</name>
</gene>
<evidence type="ECO:0000256" key="4">
    <source>
        <dbReference type="ARBA" id="ARBA00022553"/>
    </source>
</evidence>
<evidence type="ECO:0000256" key="10">
    <source>
        <dbReference type="SAM" id="Phobius"/>
    </source>
</evidence>
<evidence type="ECO:0000313" key="12">
    <source>
        <dbReference type="EMBL" id="MBE5039473.1"/>
    </source>
</evidence>
<comment type="catalytic activity">
    <reaction evidence="1">
        <text>ATP + protein L-histidine = ADP + protein N-phospho-L-histidine.</text>
        <dbReference type="EC" id="2.7.13.3"/>
    </reaction>
</comment>
<reference evidence="12" key="1">
    <citation type="submission" date="2020-10" db="EMBL/GenBank/DDBJ databases">
        <title>ChiBAC.</title>
        <authorList>
            <person name="Zenner C."/>
            <person name="Hitch T.C.A."/>
            <person name="Clavel T."/>
        </authorList>
    </citation>
    <scope>NUCLEOTIDE SEQUENCE</scope>
    <source>
        <strain evidence="12">DSM 107454</strain>
    </source>
</reference>
<dbReference type="InterPro" id="IPR050351">
    <property type="entry name" value="BphY/WalK/GraS-like"/>
</dbReference>
<dbReference type="GO" id="GO:0005886">
    <property type="term" value="C:plasma membrane"/>
    <property type="evidence" value="ECO:0007669"/>
    <property type="project" value="TreeGrafter"/>
</dbReference>
<feature type="compositionally biased region" description="Basic and acidic residues" evidence="9">
    <location>
        <begin position="55"/>
        <end position="67"/>
    </location>
</feature>
<dbReference type="PRINTS" id="PR00344">
    <property type="entry name" value="BCTRLSENSOR"/>
</dbReference>
<evidence type="ECO:0000256" key="1">
    <source>
        <dbReference type="ARBA" id="ARBA00000085"/>
    </source>
</evidence>
<feature type="transmembrane region" description="Helical" evidence="10">
    <location>
        <begin position="177"/>
        <end position="199"/>
    </location>
</feature>
<dbReference type="InterPro" id="IPR003594">
    <property type="entry name" value="HATPase_dom"/>
</dbReference>
<feature type="transmembrane region" description="Helical" evidence="10">
    <location>
        <begin position="12"/>
        <end position="33"/>
    </location>
</feature>
<dbReference type="FunFam" id="3.30.565.10:FF:000006">
    <property type="entry name" value="Sensor histidine kinase WalK"/>
    <property type="match status" value="1"/>
</dbReference>
<dbReference type="SUPFAM" id="SSF55874">
    <property type="entry name" value="ATPase domain of HSP90 chaperone/DNA topoisomerase II/histidine kinase"/>
    <property type="match status" value="1"/>
</dbReference>
<organism evidence="12 13">
    <name type="scientific">Ructibacterium gallinarum</name>
    <dbReference type="NCBI Taxonomy" id="2779355"/>
    <lineage>
        <taxon>Bacteria</taxon>
        <taxon>Bacillati</taxon>
        <taxon>Bacillota</taxon>
        <taxon>Clostridia</taxon>
        <taxon>Eubacteriales</taxon>
        <taxon>Oscillospiraceae</taxon>
        <taxon>Ructibacterium</taxon>
    </lineage>
</organism>
<evidence type="ECO:0000256" key="9">
    <source>
        <dbReference type="SAM" id="MobiDB-lite"/>
    </source>
</evidence>
<accession>A0A9D5M115</accession>
<dbReference type="InterPro" id="IPR005467">
    <property type="entry name" value="His_kinase_dom"/>
</dbReference>
<dbReference type="RefSeq" id="WP_226392029.1">
    <property type="nucleotide sequence ID" value="NZ_JADCKB010000004.1"/>
</dbReference>
<evidence type="ECO:0000259" key="11">
    <source>
        <dbReference type="PROSITE" id="PS50109"/>
    </source>
</evidence>
<dbReference type="GO" id="GO:0000155">
    <property type="term" value="F:phosphorelay sensor kinase activity"/>
    <property type="evidence" value="ECO:0007669"/>
    <property type="project" value="InterPro"/>
</dbReference>
<sequence>MFQRLRNNFLLLNMIIISVLLLGAFSMVYLFTLNQIQRNIDIRLSRTLEPDKDFHRDADRISDRTDAMEDNAPPDTPSGAPPQDTENIPENRPGPLALDFTIETDSEGNIEKIDSIFDIDQQVYADIAAAVFEAKKDNGDLKVEDVYWAYRRQSLNSGRFRIGVLDISQEKKMLQNLIFTFTGVGLLALIVIFLISRFFANRAIRPISAAWEKQNQFIADASHELKTPLTTINTNIDVLLSRPDSTIQEEHKWLGYIKTEAERMTRLTNDLLYLARLDNDEHKLPRISFSLSEAVQSILLTMEAVIFEKQCTLTEEIQEHLHIMGNPDQIKQLTMILLDNAIKYTGKGGQITVLLHQIDKRILLSISNTGTPIAPEIQKKIFDRFYRADPSRARNSGGYGLGLAIAQAICQQNNAHINVSCQNGINTFSVSFNRYTS</sequence>
<dbReference type="InterPro" id="IPR036890">
    <property type="entry name" value="HATPase_C_sf"/>
</dbReference>
<evidence type="ECO:0000256" key="2">
    <source>
        <dbReference type="ARBA" id="ARBA00004370"/>
    </source>
</evidence>
<keyword evidence="8 10" id="KW-0472">Membrane</keyword>